<dbReference type="Proteomes" id="UP000277577">
    <property type="component" value="Chromosome"/>
</dbReference>
<organism evidence="2 4">
    <name type="scientific">Legionella cherrii</name>
    <dbReference type="NCBI Taxonomy" id="28084"/>
    <lineage>
        <taxon>Bacteria</taxon>
        <taxon>Pseudomonadati</taxon>
        <taxon>Pseudomonadota</taxon>
        <taxon>Gammaproteobacteria</taxon>
        <taxon>Legionellales</taxon>
        <taxon>Legionellaceae</taxon>
        <taxon>Legionella</taxon>
    </lineage>
</organism>
<dbReference type="EMBL" id="LNXW01000013">
    <property type="protein sequence ID" value="KTC81150.1"/>
    <property type="molecule type" value="Genomic_DNA"/>
</dbReference>
<reference evidence="2 4" key="1">
    <citation type="submission" date="2015-11" db="EMBL/GenBank/DDBJ databases">
        <title>Genomic analysis of 38 Legionella species identifies large and diverse effector repertoires.</title>
        <authorList>
            <person name="Burstein D."/>
            <person name="Amaro F."/>
            <person name="Zusman T."/>
            <person name="Lifshitz Z."/>
            <person name="Cohen O."/>
            <person name="Gilbert J.A."/>
            <person name="Pupko T."/>
            <person name="Shuman H.A."/>
            <person name="Segal G."/>
        </authorList>
    </citation>
    <scope>NUCLEOTIDE SEQUENCE [LARGE SCALE GENOMIC DNA]</scope>
    <source>
        <strain evidence="2 4">ORW</strain>
    </source>
</reference>
<name>A0A0W0SC84_9GAMM</name>
<dbReference type="Proteomes" id="UP000054921">
    <property type="component" value="Unassembled WGS sequence"/>
</dbReference>
<evidence type="ECO:0000313" key="4">
    <source>
        <dbReference type="Proteomes" id="UP000054921"/>
    </source>
</evidence>
<evidence type="ECO:0000313" key="2">
    <source>
        <dbReference type="EMBL" id="KTC81150.1"/>
    </source>
</evidence>
<reference evidence="3 5" key="2">
    <citation type="submission" date="2018-12" db="EMBL/GenBank/DDBJ databases">
        <authorList>
            <consortium name="Pathogen Informatics"/>
        </authorList>
    </citation>
    <scope>NUCLEOTIDE SEQUENCE [LARGE SCALE GENOMIC DNA]</scope>
    <source>
        <strain evidence="3 5">NCTC11976</strain>
    </source>
</reference>
<evidence type="ECO:0000313" key="5">
    <source>
        <dbReference type="Proteomes" id="UP000277577"/>
    </source>
</evidence>
<dbReference type="OrthoDB" id="5657109at2"/>
<dbReference type="SMART" id="SM00252">
    <property type="entry name" value="SH2"/>
    <property type="match status" value="1"/>
</dbReference>
<dbReference type="PATRIC" id="fig|28084.5.peg.3441"/>
<sequence>MREKYQSDSPACYYNIDRKEAEKRLLNMPFGTFLLRPSSQQDAVAALSMVIRGKSSDIKVLHLLVTQNPADEHTLTLQSHPGNFQDLKTMVLRLTRERNWIPLNQIEAVKGMDCLRGSSLMSMTWKQLDLNEQQIEKALTSKPIGTFIFSLGKMNSSHSWVMSLKISQSTIWDIGLYIKKNGFCEKSLLLPDSRPVIEIPKSVNEIIRFNGGRYFADECTYKYSKGELISQPIFIEPLKLKKSTIEGYIKSIEEGNVEEIKSLFKNLSKLQKRALLKLPFYIHPSSQDRDFSQGYTSKPIDLATSPEMKDFLHKEEEKLNNLTQHALVGMFKGNALPKDVARIIASYLDFTDGLHISQTSKELHKDANSDTEEHKPKC</sequence>
<gene>
    <name evidence="2" type="ORF">Lche_3170</name>
    <name evidence="3" type="ORF">NCTC11976_00389</name>
</gene>
<dbReference type="PROSITE" id="PS50001">
    <property type="entry name" value="SH2"/>
    <property type="match status" value="1"/>
</dbReference>
<dbReference type="SUPFAM" id="SSF55550">
    <property type="entry name" value="SH2 domain"/>
    <property type="match status" value="1"/>
</dbReference>
<keyword evidence="5" id="KW-1185">Reference proteome</keyword>
<feature type="domain" description="SH2" evidence="1">
    <location>
        <begin position="11"/>
        <end position="91"/>
    </location>
</feature>
<dbReference type="AlphaFoldDB" id="A0A0W0SC84"/>
<dbReference type="Pfam" id="PF00017">
    <property type="entry name" value="SH2"/>
    <property type="match status" value="1"/>
</dbReference>
<dbReference type="InterPro" id="IPR036860">
    <property type="entry name" value="SH2_dom_sf"/>
</dbReference>
<dbReference type="CDD" id="cd00173">
    <property type="entry name" value="SH2"/>
    <property type="match status" value="1"/>
</dbReference>
<accession>A0A0W0SC84</accession>
<evidence type="ECO:0000259" key="1">
    <source>
        <dbReference type="PROSITE" id="PS50001"/>
    </source>
</evidence>
<dbReference type="InterPro" id="IPR000980">
    <property type="entry name" value="SH2"/>
</dbReference>
<protein>
    <submittedName>
        <fullName evidence="2 3">SH2 domain</fullName>
    </submittedName>
</protein>
<dbReference type="EMBL" id="LR134173">
    <property type="protein sequence ID" value="VEB33543.1"/>
    <property type="molecule type" value="Genomic_DNA"/>
</dbReference>
<evidence type="ECO:0000313" key="3">
    <source>
        <dbReference type="EMBL" id="VEB33543.1"/>
    </source>
</evidence>
<proteinExistence type="predicted"/>
<dbReference type="Gene3D" id="3.30.505.10">
    <property type="entry name" value="SH2 domain"/>
    <property type="match status" value="1"/>
</dbReference>